<dbReference type="PIRSF" id="PIRSF005963">
    <property type="entry name" value="Lipoyl_synth"/>
    <property type="match status" value="1"/>
</dbReference>
<dbReference type="InterPro" id="IPR003698">
    <property type="entry name" value="Lipoyl_synth"/>
</dbReference>
<dbReference type="InterPro" id="IPR058240">
    <property type="entry name" value="rSAM_sf"/>
</dbReference>
<accession>A0A9D2KUV5</accession>
<feature type="binding site" evidence="9">
    <location>
        <position position="42"/>
    </location>
    <ligand>
        <name>[4Fe-4S] cluster</name>
        <dbReference type="ChEBI" id="CHEBI:49883"/>
        <label>1</label>
    </ligand>
</feature>
<feature type="binding site" evidence="9">
    <location>
        <position position="37"/>
    </location>
    <ligand>
        <name>[4Fe-4S] cluster</name>
        <dbReference type="ChEBI" id="CHEBI:49883"/>
        <label>1</label>
    </ligand>
</feature>
<feature type="binding site" evidence="9">
    <location>
        <position position="70"/>
    </location>
    <ligand>
        <name>[4Fe-4S] cluster</name>
        <dbReference type="ChEBI" id="CHEBI:49883"/>
        <label>2</label>
        <note>4Fe-4S-S-AdoMet</note>
    </ligand>
</feature>
<dbReference type="SFLD" id="SFLDG01058">
    <property type="entry name" value="lipoyl_synthase_like"/>
    <property type="match status" value="1"/>
</dbReference>
<dbReference type="Gene3D" id="3.20.20.70">
    <property type="entry name" value="Aldolase class I"/>
    <property type="match status" value="1"/>
</dbReference>
<dbReference type="PANTHER" id="PTHR10949:SF0">
    <property type="entry name" value="LIPOYL SYNTHASE, MITOCHONDRIAL"/>
    <property type="match status" value="1"/>
</dbReference>
<keyword evidence="3 9" id="KW-0808">Transferase</keyword>
<dbReference type="NCBIfam" id="NF004019">
    <property type="entry name" value="PRK05481.1"/>
    <property type="match status" value="1"/>
</dbReference>
<comment type="catalytic activity">
    <reaction evidence="8 9">
        <text>[[Fe-S] cluster scaffold protein carrying a second [4Fe-4S](2+) cluster] + N(6)-octanoyl-L-lysyl-[protein] + 2 oxidized [2Fe-2S]-[ferredoxin] + 2 S-adenosyl-L-methionine + 4 H(+) = [[Fe-S] cluster scaffold protein] + N(6)-[(R)-dihydrolipoyl]-L-lysyl-[protein] + 4 Fe(3+) + 2 hydrogen sulfide + 2 5'-deoxyadenosine + 2 L-methionine + 2 reduced [2Fe-2S]-[ferredoxin]</text>
        <dbReference type="Rhea" id="RHEA:16585"/>
        <dbReference type="Rhea" id="RHEA-COMP:9928"/>
        <dbReference type="Rhea" id="RHEA-COMP:10000"/>
        <dbReference type="Rhea" id="RHEA-COMP:10001"/>
        <dbReference type="Rhea" id="RHEA-COMP:10475"/>
        <dbReference type="Rhea" id="RHEA-COMP:14568"/>
        <dbReference type="Rhea" id="RHEA-COMP:14569"/>
        <dbReference type="ChEBI" id="CHEBI:15378"/>
        <dbReference type="ChEBI" id="CHEBI:17319"/>
        <dbReference type="ChEBI" id="CHEBI:29034"/>
        <dbReference type="ChEBI" id="CHEBI:29919"/>
        <dbReference type="ChEBI" id="CHEBI:33722"/>
        <dbReference type="ChEBI" id="CHEBI:33737"/>
        <dbReference type="ChEBI" id="CHEBI:33738"/>
        <dbReference type="ChEBI" id="CHEBI:57844"/>
        <dbReference type="ChEBI" id="CHEBI:59789"/>
        <dbReference type="ChEBI" id="CHEBI:78809"/>
        <dbReference type="ChEBI" id="CHEBI:83100"/>
        <dbReference type="EC" id="2.8.1.8"/>
    </reaction>
</comment>
<dbReference type="NCBIfam" id="NF009544">
    <property type="entry name" value="PRK12928.1"/>
    <property type="match status" value="1"/>
</dbReference>
<keyword evidence="4 9" id="KW-0949">S-adenosyl-L-methionine</keyword>
<dbReference type="GO" id="GO:0005737">
    <property type="term" value="C:cytoplasm"/>
    <property type="evidence" value="ECO:0007669"/>
    <property type="project" value="UniProtKB-SubCell"/>
</dbReference>
<evidence type="ECO:0000313" key="11">
    <source>
        <dbReference type="EMBL" id="HJA85772.1"/>
    </source>
</evidence>
<evidence type="ECO:0000256" key="8">
    <source>
        <dbReference type="ARBA" id="ARBA00047326"/>
    </source>
</evidence>
<dbReference type="GO" id="GO:0009249">
    <property type="term" value="P:protein lipoylation"/>
    <property type="evidence" value="ECO:0007669"/>
    <property type="project" value="UniProtKB-UniRule"/>
</dbReference>
<sequence length="287" mass="31693">MSGGTRKPEWLKISIAANERYAETKRIVESHSLHTICSSGRCPNMGECWGHGTATFMIGGDICTRCCKFCNTRTGKPLPLDEKEPVHVAESVALMKLSHAVITSVDRDDLPDLGAAHWAQTIREIRQMNPDTTVEVLIPDFQGRRELVQQVIEAGPDIISHNMETVRRISPMVRSAARYETSLAVLQQIAESGIACKSGIMVGLGETPEEVETLMDDLRAVGCKILTIGQYLQPSRQHYPVAEYVTPAQFAAYRELGLAKGFSQVESGPLVRSSYHAEKSRLLLKCL</sequence>
<comment type="pathway">
    <text evidence="9">Protein modification; protein lipoylation via endogenous pathway; protein N(6)-(lipoyl)lysine from octanoyl-[acyl-carrier-protein]: step 2/2.</text>
</comment>
<dbReference type="SMART" id="SM00729">
    <property type="entry name" value="Elp3"/>
    <property type="match status" value="1"/>
</dbReference>
<dbReference type="InterPro" id="IPR013785">
    <property type="entry name" value="Aldolase_TIM"/>
</dbReference>
<dbReference type="GO" id="GO:0051539">
    <property type="term" value="F:4 iron, 4 sulfur cluster binding"/>
    <property type="evidence" value="ECO:0007669"/>
    <property type="project" value="UniProtKB-UniRule"/>
</dbReference>
<comment type="subcellular location">
    <subcellularLocation>
        <location evidence="9">Cytoplasm</location>
    </subcellularLocation>
</comment>
<dbReference type="FunFam" id="3.20.20.70:FF:000040">
    <property type="entry name" value="Lipoyl synthase"/>
    <property type="match status" value="1"/>
</dbReference>
<keyword evidence="5 9" id="KW-0479">Metal-binding</keyword>
<gene>
    <name evidence="9 11" type="primary">lipA</name>
    <name evidence="11" type="ORF">H9950_06210</name>
</gene>
<comment type="similarity">
    <text evidence="9">Belongs to the radical SAM superfamily. Lipoyl synthase family.</text>
</comment>
<dbReference type="InterPro" id="IPR006638">
    <property type="entry name" value="Elp3/MiaA/NifB-like_rSAM"/>
</dbReference>
<dbReference type="EMBL" id="DWZI01000035">
    <property type="protein sequence ID" value="HJA85772.1"/>
    <property type="molecule type" value="Genomic_DNA"/>
</dbReference>
<keyword evidence="7 9" id="KW-0411">Iron-sulfur</keyword>
<evidence type="ECO:0000256" key="7">
    <source>
        <dbReference type="ARBA" id="ARBA00023014"/>
    </source>
</evidence>
<evidence type="ECO:0000256" key="9">
    <source>
        <dbReference type="HAMAP-Rule" id="MF_00206"/>
    </source>
</evidence>
<dbReference type="SFLD" id="SFLDS00029">
    <property type="entry name" value="Radical_SAM"/>
    <property type="match status" value="1"/>
</dbReference>
<dbReference type="SFLD" id="SFLDF00271">
    <property type="entry name" value="lipoyl_synthase"/>
    <property type="match status" value="1"/>
</dbReference>
<organism evidence="11 12">
    <name type="scientific">Candidatus Bacteroides avicola</name>
    <dbReference type="NCBI Taxonomy" id="2838468"/>
    <lineage>
        <taxon>Bacteria</taxon>
        <taxon>Pseudomonadati</taxon>
        <taxon>Bacteroidota</taxon>
        <taxon>Bacteroidia</taxon>
        <taxon>Bacteroidales</taxon>
        <taxon>Bacteroidaceae</taxon>
        <taxon>Bacteroides</taxon>
    </lineage>
</organism>
<evidence type="ECO:0000256" key="5">
    <source>
        <dbReference type="ARBA" id="ARBA00022723"/>
    </source>
</evidence>
<dbReference type="PANTHER" id="PTHR10949">
    <property type="entry name" value="LIPOYL SYNTHASE"/>
    <property type="match status" value="1"/>
</dbReference>
<keyword evidence="1 9" id="KW-0004">4Fe-4S</keyword>
<evidence type="ECO:0000256" key="4">
    <source>
        <dbReference type="ARBA" id="ARBA00022691"/>
    </source>
</evidence>
<feature type="binding site" evidence="9">
    <location>
        <position position="48"/>
    </location>
    <ligand>
        <name>[4Fe-4S] cluster</name>
        <dbReference type="ChEBI" id="CHEBI:49883"/>
        <label>1</label>
    </ligand>
</feature>
<evidence type="ECO:0000256" key="2">
    <source>
        <dbReference type="ARBA" id="ARBA00022490"/>
    </source>
</evidence>
<feature type="binding site" evidence="9">
    <location>
        <position position="274"/>
    </location>
    <ligand>
        <name>[4Fe-4S] cluster</name>
        <dbReference type="ChEBI" id="CHEBI:49883"/>
        <label>1</label>
    </ligand>
</feature>
<dbReference type="HAMAP" id="MF_00206">
    <property type="entry name" value="Lipoyl_synth"/>
    <property type="match status" value="1"/>
</dbReference>
<dbReference type="NCBIfam" id="TIGR00510">
    <property type="entry name" value="lipA"/>
    <property type="match status" value="1"/>
</dbReference>
<keyword evidence="6 9" id="KW-0408">Iron</keyword>
<name>A0A9D2KUV5_9BACE</name>
<evidence type="ECO:0000256" key="6">
    <source>
        <dbReference type="ARBA" id="ARBA00023004"/>
    </source>
</evidence>
<feature type="domain" description="Radical SAM core" evidence="10">
    <location>
        <begin position="49"/>
        <end position="263"/>
    </location>
</feature>
<reference evidence="11" key="1">
    <citation type="journal article" date="2021" name="PeerJ">
        <title>Extensive microbial diversity within the chicken gut microbiome revealed by metagenomics and culture.</title>
        <authorList>
            <person name="Gilroy R."/>
            <person name="Ravi A."/>
            <person name="Getino M."/>
            <person name="Pursley I."/>
            <person name="Horton D.L."/>
            <person name="Alikhan N.F."/>
            <person name="Baker D."/>
            <person name="Gharbi K."/>
            <person name="Hall N."/>
            <person name="Watson M."/>
            <person name="Adriaenssens E.M."/>
            <person name="Foster-Nyarko E."/>
            <person name="Jarju S."/>
            <person name="Secka A."/>
            <person name="Antonio M."/>
            <person name="Oren A."/>
            <person name="Chaudhuri R.R."/>
            <person name="La Ragione R."/>
            <person name="Hildebrand F."/>
            <person name="Pallen M.J."/>
        </authorList>
    </citation>
    <scope>NUCLEOTIDE SEQUENCE</scope>
    <source>
        <strain evidence="11">ChiHjej12B11-9795</strain>
    </source>
</reference>
<dbReference type="SUPFAM" id="SSF102114">
    <property type="entry name" value="Radical SAM enzymes"/>
    <property type="match status" value="1"/>
</dbReference>
<dbReference type="GO" id="GO:0016992">
    <property type="term" value="F:lipoate synthase activity"/>
    <property type="evidence" value="ECO:0007669"/>
    <property type="project" value="UniProtKB-UniRule"/>
</dbReference>
<evidence type="ECO:0000313" key="12">
    <source>
        <dbReference type="Proteomes" id="UP000823862"/>
    </source>
</evidence>
<evidence type="ECO:0000256" key="1">
    <source>
        <dbReference type="ARBA" id="ARBA00022485"/>
    </source>
</evidence>
<dbReference type="Proteomes" id="UP000823862">
    <property type="component" value="Unassembled WGS sequence"/>
</dbReference>
<evidence type="ECO:0000259" key="10">
    <source>
        <dbReference type="PROSITE" id="PS51918"/>
    </source>
</evidence>
<dbReference type="PROSITE" id="PS51918">
    <property type="entry name" value="RADICAL_SAM"/>
    <property type="match status" value="1"/>
</dbReference>
<dbReference type="GO" id="GO:0046872">
    <property type="term" value="F:metal ion binding"/>
    <property type="evidence" value="ECO:0007669"/>
    <property type="project" value="UniProtKB-KW"/>
</dbReference>
<protein>
    <recommendedName>
        <fullName evidence="9">Lipoyl synthase</fullName>
        <ecNumber evidence="9">2.8.1.8</ecNumber>
    </recommendedName>
    <alternativeName>
        <fullName evidence="9">Lip-syn</fullName>
        <shortName evidence="9">LS</shortName>
    </alternativeName>
    <alternativeName>
        <fullName evidence="9">Lipoate synthase</fullName>
    </alternativeName>
    <alternativeName>
        <fullName evidence="9">Lipoic acid synthase</fullName>
    </alternativeName>
    <alternativeName>
        <fullName evidence="9">Sulfur insertion protein LipA</fullName>
    </alternativeName>
</protein>
<comment type="caution">
    <text evidence="11">The sequence shown here is derived from an EMBL/GenBank/DDBJ whole genome shotgun (WGS) entry which is preliminary data.</text>
</comment>
<dbReference type="AlphaFoldDB" id="A0A9D2KUV5"/>
<dbReference type="EC" id="2.8.1.8" evidence="9"/>
<keyword evidence="2 9" id="KW-0963">Cytoplasm</keyword>
<dbReference type="Pfam" id="PF04055">
    <property type="entry name" value="Radical_SAM"/>
    <property type="match status" value="1"/>
</dbReference>
<comment type="function">
    <text evidence="9">Catalyzes the radical-mediated insertion of two sulfur atoms into the C-6 and C-8 positions of the octanoyl moiety bound to the lipoyl domains of lipoate-dependent enzymes, thereby converting the octanoylated domains into lipoylated derivatives.</text>
</comment>
<feature type="binding site" evidence="9">
    <location>
        <position position="63"/>
    </location>
    <ligand>
        <name>[4Fe-4S] cluster</name>
        <dbReference type="ChEBI" id="CHEBI:49883"/>
        <label>2</label>
        <note>4Fe-4S-S-AdoMet</note>
    </ligand>
</feature>
<comment type="cofactor">
    <cofactor evidence="9">
        <name>[4Fe-4S] cluster</name>
        <dbReference type="ChEBI" id="CHEBI:49883"/>
    </cofactor>
    <text evidence="9">Binds 2 [4Fe-4S] clusters per subunit. One cluster is coordinated with 3 cysteines and an exchangeable S-adenosyl-L-methionine.</text>
</comment>
<dbReference type="InterPro" id="IPR007197">
    <property type="entry name" value="rSAM"/>
</dbReference>
<proteinExistence type="inferred from homology"/>
<feature type="binding site" evidence="9">
    <location>
        <position position="67"/>
    </location>
    <ligand>
        <name>[4Fe-4S] cluster</name>
        <dbReference type="ChEBI" id="CHEBI:49883"/>
        <label>2</label>
        <note>4Fe-4S-S-AdoMet</note>
    </ligand>
</feature>
<evidence type="ECO:0000256" key="3">
    <source>
        <dbReference type="ARBA" id="ARBA00022679"/>
    </source>
</evidence>
<reference evidence="11" key="2">
    <citation type="submission" date="2021-04" db="EMBL/GenBank/DDBJ databases">
        <authorList>
            <person name="Gilroy R."/>
        </authorList>
    </citation>
    <scope>NUCLEOTIDE SEQUENCE</scope>
    <source>
        <strain evidence="11">ChiHjej12B11-9795</strain>
    </source>
</reference>
<dbReference type="CDD" id="cd01335">
    <property type="entry name" value="Radical_SAM"/>
    <property type="match status" value="1"/>
</dbReference>